<evidence type="ECO:0000313" key="2">
    <source>
        <dbReference type="Proteomes" id="UP000095280"/>
    </source>
</evidence>
<dbReference type="WBParaSite" id="snap_masked-unitig_39313-processed-gene-0.0-mRNA-1">
    <property type="protein sequence ID" value="snap_masked-unitig_39313-processed-gene-0.0-mRNA-1"/>
    <property type="gene ID" value="snap_masked-unitig_39313-processed-gene-0.0"/>
</dbReference>
<name>A0A1I8JRY5_9PLAT</name>
<protein>
    <submittedName>
        <fullName evidence="3">SUN domain-containing protein</fullName>
    </submittedName>
</protein>
<feature type="region of interest" description="Disordered" evidence="1">
    <location>
        <begin position="64"/>
        <end position="90"/>
    </location>
</feature>
<accession>A0A1I8JRY5</accession>
<sequence length="538" mass="59549">HRVPNPLGHEDAGACEQAEVLRRNRIQCRRCGQNQNWNLASRTMALPVRAVSLSWSDVHLRLSEPGGPATASQPKSARQSASEAGQQRPQDGQFRAFAGLVFAKNVLRKGCQRSAGLGRAVLLLACSLTSVYFANVKPSVMHRVGQLCGAKILDSVDRLTDRSQLGCCGSIPPQGMLMMLLDEDEERVNEEQEKDQLPEDNSQRDSSLRDELYEAVVSLLDGGKTPAPPQSSDRSRQRIRSGRSILRAPSPPTIFRRQLAASILSPSPFVRLAEPHLETPLVDPVALATHLRRRLSPPEDSSALGRFVVASNNLCFGLLVQTMFDRNNNYQQQQQTSEPAHRSAKLDYSHSERCCQAELKCEPAHHKRLRLLSRTSNQFYVTRAYAQKDTLREHSSMLTGLTAGPEAAAVALRSQGCAVQIQWLTAPDRSVARPAAGEALMFDPLQLGLLNNQRCFRLRLRCTFCICWDSINSRLGDCGARSCCCTRARVLRVAASAVCWPNHWSNSSSSSSRRCSAKSSLEVFWLNGRLLLMCLLLV</sequence>
<feature type="compositionally biased region" description="Polar residues" evidence="1">
    <location>
        <begin position="70"/>
        <end position="90"/>
    </location>
</feature>
<reference evidence="3" key="1">
    <citation type="submission" date="2016-11" db="UniProtKB">
        <authorList>
            <consortium name="WormBaseParasite"/>
        </authorList>
    </citation>
    <scope>IDENTIFICATION</scope>
</reference>
<evidence type="ECO:0000313" key="3">
    <source>
        <dbReference type="WBParaSite" id="snap_masked-unitig_39313-processed-gene-0.0-mRNA-1"/>
    </source>
</evidence>
<evidence type="ECO:0000256" key="1">
    <source>
        <dbReference type="SAM" id="MobiDB-lite"/>
    </source>
</evidence>
<feature type="region of interest" description="Disordered" evidence="1">
    <location>
        <begin position="185"/>
        <end position="249"/>
    </location>
</feature>
<proteinExistence type="predicted"/>
<dbReference type="Proteomes" id="UP000095280">
    <property type="component" value="Unplaced"/>
</dbReference>
<dbReference type="AlphaFoldDB" id="A0A1I8JRY5"/>
<feature type="compositionally biased region" description="Basic and acidic residues" evidence="1">
    <location>
        <begin position="189"/>
        <end position="212"/>
    </location>
</feature>
<organism evidence="2 3">
    <name type="scientific">Macrostomum lignano</name>
    <dbReference type="NCBI Taxonomy" id="282301"/>
    <lineage>
        <taxon>Eukaryota</taxon>
        <taxon>Metazoa</taxon>
        <taxon>Spiralia</taxon>
        <taxon>Lophotrochozoa</taxon>
        <taxon>Platyhelminthes</taxon>
        <taxon>Rhabditophora</taxon>
        <taxon>Macrostomorpha</taxon>
        <taxon>Macrostomida</taxon>
        <taxon>Macrostomidae</taxon>
        <taxon>Macrostomum</taxon>
    </lineage>
</organism>
<keyword evidence="2" id="KW-1185">Reference proteome</keyword>